<reference evidence="2 3" key="1">
    <citation type="journal article" date="2022" name="bioRxiv">
        <title>Genomics of Preaxostyla Flagellates Illuminates Evolutionary Transitions and the Path Towards Mitochondrial Loss.</title>
        <authorList>
            <person name="Novak L.V.F."/>
            <person name="Treitli S.C."/>
            <person name="Pyrih J."/>
            <person name="Halakuc P."/>
            <person name="Pipaliya S.V."/>
            <person name="Vacek V."/>
            <person name="Brzon O."/>
            <person name="Soukal P."/>
            <person name="Eme L."/>
            <person name="Dacks J.B."/>
            <person name="Karnkowska A."/>
            <person name="Elias M."/>
            <person name="Hampl V."/>
        </authorList>
    </citation>
    <scope>NUCLEOTIDE SEQUENCE [LARGE SCALE GENOMIC DNA]</scope>
    <source>
        <strain evidence="2">NAU3</strain>
        <tissue evidence="2">Gut</tissue>
    </source>
</reference>
<keyword evidence="3" id="KW-1185">Reference proteome</keyword>
<feature type="region of interest" description="Disordered" evidence="1">
    <location>
        <begin position="204"/>
        <end position="250"/>
    </location>
</feature>
<accession>A0ABQ9XNB1</accession>
<name>A0ABQ9XNB1_9EUKA</name>
<protein>
    <submittedName>
        <fullName evidence="2">Uncharacterized protein</fullName>
    </submittedName>
</protein>
<feature type="compositionally biased region" description="Polar residues" evidence="1">
    <location>
        <begin position="204"/>
        <end position="222"/>
    </location>
</feature>
<evidence type="ECO:0000256" key="1">
    <source>
        <dbReference type="SAM" id="MobiDB-lite"/>
    </source>
</evidence>
<sequence>MINDHSISFCTKLTIDEFLAKPKLFYRPFSISETDVFLNISTKNQEKLMNVFQSGPKPHLLKSIPFNFYDFRQNTLYLRNQLSTFTIHFISIQPEDYRKLDSFLRESFGSMCETPYLEQIADSVPTTPSPPPLTPPLDIVSLCTLPPEPFSIPQTTQTKHSPSFETLSEPFLKLKILLSEAERMSVYPVLEQRFTERNKVFRTTQALSGQPSQDHVQSQSLDSPIKKEKRQESTSSDSNEFIQSADNSPIPPHVRTAFEKRCSSSAIAAICVQSFQNLRQLSIPETWLVDALIKAGGDQDSVLDHLDSTSHHQSTSSFELPHTEIVANG</sequence>
<gene>
    <name evidence="2" type="ORF">BLNAU_13358</name>
</gene>
<feature type="compositionally biased region" description="Polar residues" evidence="1">
    <location>
        <begin position="233"/>
        <end position="247"/>
    </location>
</feature>
<dbReference type="Proteomes" id="UP001281761">
    <property type="component" value="Unassembled WGS sequence"/>
</dbReference>
<feature type="region of interest" description="Disordered" evidence="1">
    <location>
        <begin position="307"/>
        <end position="329"/>
    </location>
</feature>
<proteinExistence type="predicted"/>
<evidence type="ECO:0000313" key="3">
    <source>
        <dbReference type="Proteomes" id="UP001281761"/>
    </source>
</evidence>
<organism evidence="2 3">
    <name type="scientific">Blattamonas nauphoetae</name>
    <dbReference type="NCBI Taxonomy" id="2049346"/>
    <lineage>
        <taxon>Eukaryota</taxon>
        <taxon>Metamonada</taxon>
        <taxon>Preaxostyla</taxon>
        <taxon>Oxymonadida</taxon>
        <taxon>Blattamonas</taxon>
    </lineage>
</organism>
<evidence type="ECO:0000313" key="2">
    <source>
        <dbReference type="EMBL" id="KAK2951746.1"/>
    </source>
</evidence>
<comment type="caution">
    <text evidence="2">The sequence shown here is derived from an EMBL/GenBank/DDBJ whole genome shotgun (WGS) entry which is preliminary data.</text>
</comment>
<dbReference type="EMBL" id="JARBJD010000114">
    <property type="protein sequence ID" value="KAK2951746.1"/>
    <property type="molecule type" value="Genomic_DNA"/>
</dbReference>